<name>A0A915KIM8_ROMCU</name>
<proteinExistence type="predicted"/>
<evidence type="ECO:0000313" key="2">
    <source>
        <dbReference type="WBParaSite" id="nRc.2.0.1.t38260-RA"/>
    </source>
</evidence>
<sequence>MPKRKDFRPVKRTQQLKRAIIISSVAVAIREALKQNCRQSIMQFWILLDVIQQWLMD</sequence>
<accession>A0A915KIM8</accession>
<dbReference type="Proteomes" id="UP000887565">
    <property type="component" value="Unplaced"/>
</dbReference>
<evidence type="ECO:0000313" key="1">
    <source>
        <dbReference type="Proteomes" id="UP000887565"/>
    </source>
</evidence>
<organism evidence="1 2">
    <name type="scientific">Romanomermis culicivorax</name>
    <name type="common">Nematode worm</name>
    <dbReference type="NCBI Taxonomy" id="13658"/>
    <lineage>
        <taxon>Eukaryota</taxon>
        <taxon>Metazoa</taxon>
        <taxon>Ecdysozoa</taxon>
        <taxon>Nematoda</taxon>
        <taxon>Enoplea</taxon>
        <taxon>Dorylaimia</taxon>
        <taxon>Mermithida</taxon>
        <taxon>Mermithoidea</taxon>
        <taxon>Mermithidae</taxon>
        <taxon>Romanomermis</taxon>
    </lineage>
</organism>
<reference evidence="2" key="1">
    <citation type="submission" date="2022-11" db="UniProtKB">
        <authorList>
            <consortium name="WormBaseParasite"/>
        </authorList>
    </citation>
    <scope>IDENTIFICATION</scope>
</reference>
<protein>
    <submittedName>
        <fullName evidence="2">Uncharacterized protein</fullName>
    </submittedName>
</protein>
<keyword evidence="1" id="KW-1185">Reference proteome</keyword>
<dbReference type="WBParaSite" id="nRc.2.0.1.t38260-RA">
    <property type="protein sequence ID" value="nRc.2.0.1.t38260-RA"/>
    <property type="gene ID" value="nRc.2.0.1.g38260"/>
</dbReference>
<dbReference type="AlphaFoldDB" id="A0A915KIM8"/>